<evidence type="ECO:0000313" key="4">
    <source>
        <dbReference type="WBParaSite" id="ASIM_0000494201-mRNA-1"/>
    </source>
</evidence>
<dbReference type="AlphaFoldDB" id="A0A0M3JBG6"/>
<keyword evidence="3" id="KW-1185">Reference proteome</keyword>
<reference evidence="4" key="1">
    <citation type="submission" date="2017-02" db="UniProtKB">
        <authorList>
            <consortium name="WormBaseParasite"/>
        </authorList>
    </citation>
    <scope>IDENTIFICATION</scope>
</reference>
<gene>
    <name evidence="2" type="ORF">ASIM_LOCUS4748</name>
</gene>
<dbReference type="EMBL" id="UYRR01008596">
    <property type="protein sequence ID" value="VDK24402.1"/>
    <property type="molecule type" value="Genomic_DNA"/>
</dbReference>
<organism evidence="4">
    <name type="scientific">Anisakis simplex</name>
    <name type="common">Herring worm</name>
    <dbReference type="NCBI Taxonomy" id="6269"/>
    <lineage>
        <taxon>Eukaryota</taxon>
        <taxon>Metazoa</taxon>
        <taxon>Ecdysozoa</taxon>
        <taxon>Nematoda</taxon>
        <taxon>Chromadorea</taxon>
        <taxon>Rhabditida</taxon>
        <taxon>Spirurina</taxon>
        <taxon>Ascaridomorpha</taxon>
        <taxon>Ascaridoidea</taxon>
        <taxon>Anisakidae</taxon>
        <taxon>Anisakis</taxon>
        <taxon>Anisakis simplex complex</taxon>
    </lineage>
</organism>
<dbReference type="WBParaSite" id="ASIM_0000494201-mRNA-1">
    <property type="protein sequence ID" value="ASIM_0000494201-mRNA-1"/>
    <property type="gene ID" value="ASIM_0000494201"/>
</dbReference>
<name>A0A0M3JBG6_ANISI</name>
<feature type="region of interest" description="Disordered" evidence="1">
    <location>
        <begin position="73"/>
        <end position="98"/>
    </location>
</feature>
<protein>
    <submittedName>
        <fullName evidence="4">General stress protein</fullName>
    </submittedName>
</protein>
<accession>A0A0M3JBG6</accession>
<sequence length="98" mass="10393">MSSSQVTGGRISRAEEHSVSTPADNAGKYGASEEIENYPAHDESIESQSVWETRGSSSKEIYGKAFERHGSSREAIFGGTSEHAASSPMSRGNGNGKN</sequence>
<evidence type="ECO:0000256" key="1">
    <source>
        <dbReference type="SAM" id="MobiDB-lite"/>
    </source>
</evidence>
<proteinExistence type="predicted"/>
<feature type="compositionally biased region" description="Polar residues" evidence="1">
    <location>
        <begin position="83"/>
        <end position="92"/>
    </location>
</feature>
<feature type="region of interest" description="Disordered" evidence="1">
    <location>
        <begin position="1"/>
        <end position="53"/>
    </location>
</feature>
<reference evidence="2 3" key="2">
    <citation type="submission" date="2018-11" db="EMBL/GenBank/DDBJ databases">
        <authorList>
            <consortium name="Pathogen Informatics"/>
        </authorList>
    </citation>
    <scope>NUCLEOTIDE SEQUENCE [LARGE SCALE GENOMIC DNA]</scope>
</reference>
<evidence type="ECO:0000313" key="2">
    <source>
        <dbReference type="EMBL" id="VDK24402.1"/>
    </source>
</evidence>
<dbReference type="Proteomes" id="UP000267096">
    <property type="component" value="Unassembled WGS sequence"/>
</dbReference>
<evidence type="ECO:0000313" key="3">
    <source>
        <dbReference type="Proteomes" id="UP000267096"/>
    </source>
</evidence>